<evidence type="ECO:0000259" key="3">
    <source>
        <dbReference type="PROSITE" id="PS51677"/>
    </source>
</evidence>
<dbReference type="PANTHER" id="PTHR34216">
    <property type="match status" value="1"/>
</dbReference>
<dbReference type="Gene3D" id="3.20.20.370">
    <property type="entry name" value="Glycoside hydrolase/deacetylase"/>
    <property type="match status" value="1"/>
</dbReference>
<dbReference type="PROSITE" id="PS51677">
    <property type="entry name" value="NODB"/>
    <property type="match status" value="1"/>
</dbReference>
<dbReference type="GO" id="GO:0005975">
    <property type="term" value="P:carbohydrate metabolic process"/>
    <property type="evidence" value="ECO:0007669"/>
    <property type="project" value="InterPro"/>
</dbReference>
<dbReference type="InterPro" id="IPR011330">
    <property type="entry name" value="Glyco_hydro/deAcase_b/a-brl"/>
</dbReference>
<sequence>MFLKRYLKDCLSLFKIILPHRKGAAILMYHSVADNDVFFTVKPKIFAQQMAYLKKRNYQALKLSELIDFLESKTRIPKKAFVLTFDDGYEDNYFNAWPIFKKYNFPATIFLAAGLAGGKINNVSNIPLKALNWQEIEEMHWSGLIDFEPHTVSHQRFERLNLNQIEQEIIISKKMIEERLNKKCHFFAYPRGWYNEKIIGILKKQGFRAARTTETGKINKGDNPFKLKRISVNSTMSFIQFRAMIQ</sequence>
<dbReference type="AlphaFoldDB" id="A0A1G2FHV2"/>
<gene>
    <name evidence="4" type="ORF">A3J64_01090</name>
</gene>
<dbReference type="PANTHER" id="PTHR34216:SF3">
    <property type="entry name" value="POLY-BETA-1,6-N-ACETYL-D-GLUCOSAMINE N-DEACETYLASE"/>
    <property type="match status" value="1"/>
</dbReference>
<dbReference type="Pfam" id="PF01522">
    <property type="entry name" value="Polysacc_deac_1"/>
    <property type="match status" value="1"/>
</dbReference>
<dbReference type="STRING" id="1801997.A3J64_01090"/>
<evidence type="ECO:0000313" key="5">
    <source>
        <dbReference type="Proteomes" id="UP000177061"/>
    </source>
</evidence>
<dbReference type="CDD" id="cd10969">
    <property type="entry name" value="CE4_Ecf1_like_5s"/>
    <property type="match status" value="1"/>
</dbReference>
<dbReference type="InterPro" id="IPR051398">
    <property type="entry name" value="Polysacch_Deacetylase"/>
</dbReference>
<dbReference type="GO" id="GO:0005576">
    <property type="term" value="C:extracellular region"/>
    <property type="evidence" value="ECO:0007669"/>
    <property type="project" value="UniProtKB-SubCell"/>
</dbReference>
<name>A0A1G2FHV2_9BACT</name>
<evidence type="ECO:0000256" key="1">
    <source>
        <dbReference type="ARBA" id="ARBA00004613"/>
    </source>
</evidence>
<comment type="subcellular location">
    <subcellularLocation>
        <location evidence="1">Secreted</location>
    </subcellularLocation>
</comment>
<keyword evidence="2" id="KW-0732">Signal</keyword>
<proteinExistence type="predicted"/>
<comment type="caution">
    <text evidence="4">The sequence shown here is derived from an EMBL/GenBank/DDBJ whole genome shotgun (WGS) entry which is preliminary data.</text>
</comment>
<feature type="domain" description="NodB homology" evidence="3">
    <location>
        <begin position="79"/>
        <end position="246"/>
    </location>
</feature>
<dbReference type="Proteomes" id="UP000177061">
    <property type="component" value="Unassembled WGS sequence"/>
</dbReference>
<accession>A0A1G2FHV2</accession>
<evidence type="ECO:0000313" key="4">
    <source>
        <dbReference type="EMBL" id="OGZ37091.1"/>
    </source>
</evidence>
<dbReference type="EMBL" id="MHNB01000015">
    <property type="protein sequence ID" value="OGZ37091.1"/>
    <property type="molecule type" value="Genomic_DNA"/>
</dbReference>
<evidence type="ECO:0000256" key="2">
    <source>
        <dbReference type="ARBA" id="ARBA00022729"/>
    </source>
</evidence>
<reference evidence="4 5" key="1">
    <citation type="journal article" date="2016" name="Nat. Commun.">
        <title>Thousands of microbial genomes shed light on interconnected biogeochemical processes in an aquifer system.</title>
        <authorList>
            <person name="Anantharaman K."/>
            <person name="Brown C.T."/>
            <person name="Hug L.A."/>
            <person name="Sharon I."/>
            <person name="Castelle C.J."/>
            <person name="Probst A.J."/>
            <person name="Thomas B.C."/>
            <person name="Singh A."/>
            <person name="Wilkins M.J."/>
            <person name="Karaoz U."/>
            <person name="Brodie E.L."/>
            <person name="Williams K.H."/>
            <person name="Hubbard S.S."/>
            <person name="Banfield J.F."/>
        </authorList>
    </citation>
    <scope>NUCLEOTIDE SEQUENCE [LARGE SCALE GENOMIC DNA]</scope>
</reference>
<organism evidence="4 5">
    <name type="scientific">Candidatus Portnoybacteria bacterium RIFCSPHIGHO2_12_FULL_38_9</name>
    <dbReference type="NCBI Taxonomy" id="1801997"/>
    <lineage>
        <taxon>Bacteria</taxon>
        <taxon>Candidatus Portnoyibacteriota</taxon>
    </lineage>
</organism>
<dbReference type="GO" id="GO:0016810">
    <property type="term" value="F:hydrolase activity, acting on carbon-nitrogen (but not peptide) bonds"/>
    <property type="evidence" value="ECO:0007669"/>
    <property type="project" value="InterPro"/>
</dbReference>
<dbReference type="InterPro" id="IPR002509">
    <property type="entry name" value="NODB_dom"/>
</dbReference>
<protein>
    <recommendedName>
        <fullName evidence="3">NodB homology domain-containing protein</fullName>
    </recommendedName>
</protein>
<dbReference type="SUPFAM" id="SSF88713">
    <property type="entry name" value="Glycoside hydrolase/deacetylase"/>
    <property type="match status" value="1"/>
</dbReference>